<dbReference type="EMBL" id="JALQCY010000006">
    <property type="protein sequence ID" value="MCK9795733.1"/>
    <property type="molecule type" value="Genomic_DNA"/>
</dbReference>
<comment type="caution">
    <text evidence="1">The sequence shown here is derived from an EMBL/GenBank/DDBJ whole genome shotgun (WGS) entry which is preliminary data.</text>
</comment>
<keyword evidence="2" id="KW-1185">Reference proteome</keyword>
<organism evidence="1 2">
    <name type="scientific">Isoptericola peretonis</name>
    <dbReference type="NCBI Taxonomy" id="2918523"/>
    <lineage>
        <taxon>Bacteria</taxon>
        <taxon>Bacillati</taxon>
        <taxon>Actinomycetota</taxon>
        <taxon>Actinomycetes</taxon>
        <taxon>Micrococcales</taxon>
        <taxon>Promicromonosporaceae</taxon>
        <taxon>Isoptericola</taxon>
    </lineage>
</organism>
<evidence type="ECO:0008006" key="3">
    <source>
        <dbReference type="Google" id="ProtNLM"/>
    </source>
</evidence>
<gene>
    <name evidence="1" type="ORF">M1843_18465</name>
</gene>
<evidence type="ECO:0000313" key="1">
    <source>
        <dbReference type="EMBL" id="MCK9795733.1"/>
    </source>
</evidence>
<dbReference type="RefSeq" id="WP_416345580.1">
    <property type="nucleotide sequence ID" value="NZ_JALQCY010000006.1"/>
</dbReference>
<evidence type="ECO:0000313" key="2">
    <source>
        <dbReference type="Proteomes" id="UP001651050"/>
    </source>
</evidence>
<accession>A0ABT0J8A5</accession>
<dbReference type="Proteomes" id="UP001651050">
    <property type="component" value="Unassembled WGS sequence"/>
</dbReference>
<sequence length="306" mass="34478">MPEVERLAEVDAELTRLRPGVYVPVSPGAVEARARRELVLARVVAAWSSLDSDVWFSHETAALLHGMWTYRLADRVHLTQLYPPQVRREDDSWDHRFLMSRHWTRLPERDRDEAGGVPVTSLERTAVDCARTLSFESALVVMDCALRHGADRSLVRRIIDESRGKRGVVQARRVLDIADTGAESPGETLTRYGLIEAGLPRPTTQIPVLTSLGPRWVDLGWPAARVGIEFDGEVKYTELADGDPDEVRRRERARQRAIEEEGWRIVRSGWPDIDHPHAFHVRVWRALAGRGKLVLSSDAGAAARRA</sequence>
<name>A0ABT0J8A5_9MICO</name>
<proteinExistence type="predicted"/>
<protein>
    <recommendedName>
        <fullName evidence="3">Transcriptional regulator, AbiEi antitoxin, Type IV TA system</fullName>
    </recommendedName>
</protein>
<reference evidence="1 2" key="1">
    <citation type="submission" date="2022-02" db="EMBL/GenBank/DDBJ databases">
        <title>The car tank lid bacteriome: a reservoir of bacteria with potential in bioremediation of fuel.</title>
        <authorList>
            <person name="Vidal-Verdu A."/>
            <person name="Gomez-Martinez D."/>
            <person name="Latorre-Perez A."/>
            <person name="Pereto J."/>
            <person name="Porcar M."/>
        </authorList>
    </citation>
    <scope>NUCLEOTIDE SEQUENCE [LARGE SCALE GENOMIC DNA]</scope>
    <source>
        <strain evidence="1 2">4D.3</strain>
    </source>
</reference>